<evidence type="ECO:0000259" key="1">
    <source>
        <dbReference type="Pfam" id="PF15711"/>
    </source>
</evidence>
<reference evidence="2" key="1">
    <citation type="submission" date="2018-07" db="EMBL/GenBank/DDBJ databases">
        <authorList>
            <consortium name="PulseNet: The National Subtyping Network for Foodborne Disease Surveillance"/>
            <person name="Tarr C.L."/>
            <person name="Trees E."/>
            <person name="Katz L.S."/>
            <person name="Carleton-Romer H.A."/>
            <person name="Stroika S."/>
            <person name="Kucerova Z."/>
            <person name="Roache K.F."/>
            <person name="Sabol A.L."/>
            <person name="Besser J."/>
            <person name="Gerner-Smidt P."/>
        </authorList>
    </citation>
    <scope>NUCLEOTIDE SEQUENCE</scope>
    <source>
        <strain evidence="2">PNUSAS019309</strain>
    </source>
</reference>
<dbReference type="EMBL" id="AAKKOY010000015">
    <property type="protein sequence ID" value="ECS7536995.1"/>
    <property type="molecule type" value="Genomic_DNA"/>
</dbReference>
<dbReference type="Pfam" id="PF15711">
    <property type="entry name" value="ILEI"/>
    <property type="match status" value="1"/>
</dbReference>
<protein>
    <recommendedName>
        <fullName evidence="1">ILEI/PANDER domain-containing protein</fullName>
    </recommendedName>
</protein>
<accession>A0A5Z7Y341</accession>
<dbReference type="AlphaFoldDB" id="A0A5Z7Y341"/>
<gene>
    <name evidence="2" type="ORF">CIM45_20600</name>
</gene>
<comment type="caution">
    <text evidence="2">The sequence shown here is derived from an EMBL/GenBank/DDBJ whole genome shotgun (WGS) entry which is preliminary data.</text>
</comment>
<dbReference type="InterPro" id="IPR039477">
    <property type="entry name" value="ILEI/PANDER_dom"/>
</dbReference>
<name>A0A5Z7Y341_SALNE</name>
<proteinExistence type="predicted"/>
<organism evidence="2">
    <name type="scientific">Salmonella newport</name>
    <dbReference type="NCBI Taxonomy" id="108619"/>
    <lineage>
        <taxon>Bacteria</taxon>
        <taxon>Pseudomonadati</taxon>
        <taxon>Pseudomonadota</taxon>
        <taxon>Gammaproteobacteria</taxon>
        <taxon>Enterobacterales</taxon>
        <taxon>Enterobacteriaceae</taxon>
        <taxon>Salmonella</taxon>
    </lineage>
</organism>
<evidence type="ECO:0000313" key="2">
    <source>
        <dbReference type="EMBL" id="ECS7536995.1"/>
    </source>
</evidence>
<sequence length="183" mass="19560">MAIYIGFNPPTPVNSLRVKGMVFLGHSSEVRIGFTVRATGFKEGAATLSDDAGNVLFTGGRSWNLVIFTRKKDDTITVSCRKYDVYGDATAGSTMSDDIQNIADGTDVGVFTYDEPFANKGTITDALLMLGATREKLNALPFRGSYILIGRKGMAAGQGKEYQVNAGGVQAQIVFVNGVMQQG</sequence>
<feature type="domain" description="ILEI/PANDER" evidence="1">
    <location>
        <begin position="63"/>
        <end position="153"/>
    </location>
</feature>